<keyword evidence="4 8" id="KW-0560">Oxidoreductase</keyword>
<dbReference type="SUPFAM" id="SSF51735">
    <property type="entry name" value="NAD(P)-binding Rossmann-fold domains"/>
    <property type="match status" value="1"/>
</dbReference>
<evidence type="ECO:0000259" key="7">
    <source>
        <dbReference type="SMART" id="SM00829"/>
    </source>
</evidence>
<evidence type="ECO:0000256" key="1">
    <source>
        <dbReference type="ARBA" id="ARBA00001947"/>
    </source>
</evidence>
<gene>
    <name evidence="8" type="primary">xylB</name>
    <name evidence="8" type="ORF">DENOEST_1231</name>
</gene>
<evidence type="ECO:0000256" key="6">
    <source>
        <dbReference type="RuleBase" id="RU361277"/>
    </source>
</evidence>
<dbReference type="Gene3D" id="3.40.50.720">
    <property type="entry name" value="NAD(P)-binding Rossmann-like Domain"/>
    <property type="match status" value="1"/>
</dbReference>
<dbReference type="InterPro" id="IPR011032">
    <property type="entry name" value="GroES-like_sf"/>
</dbReference>
<dbReference type="InterPro" id="IPR002328">
    <property type="entry name" value="ADH_Zn_CS"/>
</dbReference>
<dbReference type="InterPro" id="IPR020843">
    <property type="entry name" value="ER"/>
</dbReference>
<dbReference type="InterPro" id="IPR036291">
    <property type="entry name" value="NAD(P)-bd_dom_sf"/>
</dbReference>
<dbReference type="EMBL" id="LR778301">
    <property type="protein sequence ID" value="CAB1368396.1"/>
    <property type="molecule type" value="Genomic_DNA"/>
</dbReference>
<dbReference type="InterPro" id="IPR013154">
    <property type="entry name" value="ADH-like_N"/>
</dbReference>
<keyword evidence="9" id="KW-1185">Reference proteome</keyword>
<feature type="domain" description="Enoyl reductase (ER)" evidence="7">
    <location>
        <begin position="13"/>
        <end position="360"/>
    </location>
</feature>
<dbReference type="PANTHER" id="PTHR43880">
    <property type="entry name" value="ALCOHOL DEHYDROGENASE"/>
    <property type="match status" value="1"/>
</dbReference>
<proteinExistence type="inferred from homology"/>
<evidence type="ECO:0000256" key="4">
    <source>
        <dbReference type="ARBA" id="ARBA00023002"/>
    </source>
</evidence>
<dbReference type="KEGG" id="doe:DENOEST_1231"/>
<evidence type="ECO:0000256" key="2">
    <source>
        <dbReference type="ARBA" id="ARBA00022723"/>
    </source>
</evidence>
<dbReference type="SMART" id="SM00829">
    <property type="entry name" value="PKS_ER"/>
    <property type="match status" value="1"/>
</dbReference>
<comment type="similarity">
    <text evidence="6">Belongs to the zinc-containing alcohol dehydrogenase family.</text>
</comment>
<dbReference type="GO" id="GO:0008270">
    <property type="term" value="F:zinc ion binding"/>
    <property type="evidence" value="ECO:0007669"/>
    <property type="project" value="InterPro"/>
</dbReference>
<evidence type="ECO:0000313" key="8">
    <source>
        <dbReference type="EMBL" id="CAB1368396.1"/>
    </source>
</evidence>
<dbReference type="PANTHER" id="PTHR43880:SF12">
    <property type="entry name" value="ALCOHOL DEHYDROGENASE CLASS-3"/>
    <property type="match status" value="1"/>
</dbReference>
<dbReference type="Pfam" id="PF08240">
    <property type="entry name" value="ADH_N"/>
    <property type="match status" value="1"/>
</dbReference>
<name>A0A6S6XQX7_9PROT</name>
<dbReference type="Proteomes" id="UP000515733">
    <property type="component" value="Chromosome"/>
</dbReference>
<dbReference type="SUPFAM" id="SSF50129">
    <property type="entry name" value="GroES-like"/>
    <property type="match status" value="1"/>
</dbReference>
<dbReference type="PROSITE" id="PS00059">
    <property type="entry name" value="ADH_ZINC"/>
    <property type="match status" value="1"/>
</dbReference>
<evidence type="ECO:0000256" key="3">
    <source>
        <dbReference type="ARBA" id="ARBA00022833"/>
    </source>
</evidence>
<evidence type="ECO:0000256" key="5">
    <source>
        <dbReference type="ARBA" id="ARBA00023027"/>
    </source>
</evidence>
<accession>A0A6S6XQX7</accession>
<dbReference type="AlphaFoldDB" id="A0A6S6XQX7"/>
<dbReference type="GO" id="GO:0005829">
    <property type="term" value="C:cytosol"/>
    <property type="evidence" value="ECO:0007669"/>
    <property type="project" value="TreeGrafter"/>
</dbReference>
<evidence type="ECO:0000313" key="9">
    <source>
        <dbReference type="Proteomes" id="UP000515733"/>
    </source>
</evidence>
<dbReference type="InterPro" id="IPR013149">
    <property type="entry name" value="ADH-like_C"/>
</dbReference>
<dbReference type="EC" id="1.1.1.90" evidence="8"/>
<sequence>MKAKAAVVNEKSGKFQISEVEIAELRDDEVLVRVVGVGVCHTDMIGRDQLYPVRFPAVFGHEGSGVVEKVGARVTKLQPGDHVVMSYRACGHCSACKAGDPTHCANIFGCNFAGVRGDGSATVHQHGIPIFANFFNQSSFAAYALASEANTVKVPKDVPLELLGPLGCGILTGAGAVINALRPGAGSSIAIFGCGSVGLAAVMAAAAVGCTTIVAVEPNAERRRIALELGASHTLDPSQVNVVEEAQKLGGMDFSLECTAIPAVFRQAVDSLKVPGVCGLVGAAPLGTEVTLDMNSIMFGRTVMGIIEGQAVPDNFIPKLIDLYRSGRLPLEKIVKFYSLDEINQAVSDSESGRVVKAILRP</sequence>
<dbReference type="Gene3D" id="3.90.180.10">
    <property type="entry name" value="Medium-chain alcohol dehydrogenases, catalytic domain"/>
    <property type="match status" value="1"/>
</dbReference>
<dbReference type="GO" id="GO:0051903">
    <property type="term" value="F:S-(hydroxymethyl)glutathione dehydrogenase [NAD(P)+] activity"/>
    <property type="evidence" value="ECO:0007669"/>
    <property type="project" value="TreeGrafter"/>
</dbReference>
<organism evidence="8 9">
    <name type="scientific">Denitratisoma oestradiolicum</name>
    <dbReference type="NCBI Taxonomy" id="311182"/>
    <lineage>
        <taxon>Bacteria</taxon>
        <taxon>Pseudomonadati</taxon>
        <taxon>Pseudomonadota</taxon>
        <taxon>Betaproteobacteria</taxon>
        <taxon>Nitrosomonadales</taxon>
        <taxon>Sterolibacteriaceae</taxon>
        <taxon>Denitratisoma</taxon>
    </lineage>
</organism>
<dbReference type="Pfam" id="PF00107">
    <property type="entry name" value="ADH_zinc_N"/>
    <property type="match status" value="1"/>
</dbReference>
<protein>
    <submittedName>
        <fullName evidence="8">Aryl-alcohol dehydrogenase</fullName>
        <ecNumber evidence="8">1.1.1.90</ecNumber>
    </submittedName>
</protein>
<keyword evidence="2 6" id="KW-0479">Metal-binding</keyword>
<dbReference type="FunFam" id="3.40.50.720:FF:000003">
    <property type="entry name" value="S-(hydroxymethyl)glutathione dehydrogenase"/>
    <property type="match status" value="1"/>
</dbReference>
<comment type="cofactor">
    <cofactor evidence="1 6">
        <name>Zn(2+)</name>
        <dbReference type="ChEBI" id="CHEBI:29105"/>
    </cofactor>
</comment>
<dbReference type="RefSeq" id="WP_145771679.1">
    <property type="nucleotide sequence ID" value="NZ_LR778301.1"/>
</dbReference>
<keyword evidence="3 6" id="KW-0862">Zinc</keyword>
<dbReference type="CDD" id="cd08278">
    <property type="entry name" value="benzyl_alcohol_DH"/>
    <property type="match status" value="1"/>
</dbReference>
<dbReference type="OrthoDB" id="9770544at2"/>
<dbReference type="GO" id="GO:0046294">
    <property type="term" value="P:formaldehyde catabolic process"/>
    <property type="evidence" value="ECO:0007669"/>
    <property type="project" value="TreeGrafter"/>
</dbReference>
<reference evidence="8 9" key="1">
    <citation type="submission" date="2020-03" db="EMBL/GenBank/DDBJ databases">
        <authorList>
            <consortium name="Genoscope - CEA"/>
            <person name="William W."/>
        </authorList>
    </citation>
    <scope>NUCLEOTIDE SEQUENCE [LARGE SCALE GENOMIC DNA]</scope>
    <source>
        <strain evidence="9">DSM 16959</strain>
    </source>
</reference>
<dbReference type="GO" id="GO:0018456">
    <property type="term" value="F:aryl-alcohol dehydrogenase (NAD+) activity"/>
    <property type="evidence" value="ECO:0007669"/>
    <property type="project" value="UniProtKB-EC"/>
</dbReference>
<keyword evidence="5" id="KW-0520">NAD</keyword>